<reference evidence="1" key="2">
    <citation type="submission" date="2020-09" db="EMBL/GenBank/DDBJ databases">
        <authorList>
            <person name="Sun Q."/>
            <person name="Kim S."/>
        </authorList>
    </citation>
    <scope>NUCLEOTIDE SEQUENCE</scope>
    <source>
        <strain evidence="1">KCTC 32296</strain>
    </source>
</reference>
<name>A0A918UVC0_9CAUL</name>
<evidence type="ECO:0000313" key="2">
    <source>
        <dbReference type="Proteomes" id="UP000662572"/>
    </source>
</evidence>
<accession>A0A918UVC0</accession>
<reference evidence="1" key="1">
    <citation type="journal article" date="2014" name="Int. J. Syst. Evol. Microbiol.">
        <title>Complete genome sequence of Corynebacterium casei LMG S-19264T (=DSM 44701T), isolated from a smear-ripened cheese.</title>
        <authorList>
            <consortium name="US DOE Joint Genome Institute (JGI-PGF)"/>
            <person name="Walter F."/>
            <person name="Albersmeier A."/>
            <person name="Kalinowski J."/>
            <person name="Ruckert C."/>
        </authorList>
    </citation>
    <scope>NUCLEOTIDE SEQUENCE</scope>
    <source>
        <strain evidence="1">KCTC 32296</strain>
    </source>
</reference>
<dbReference type="Proteomes" id="UP000662572">
    <property type="component" value="Unassembled WGS sequence"/>
</dbReference>
<keyword evidence="2" id="KW-1185">Reference proteome</keyword>
<organism evidence="1 2">
    <name type="scientific">Asticcacaulis endophyticus</name>
    <dbReference type="NCBI Taxonomy" id="1395890"/>
    <lineage>
        <taxon>Bacteria</taxon>
        <taxon>Pseudomonadati</taxon>
        <taxon>Pseudomonadota</taxon>
        <taxon>Alphaproteobacteria</taxon>
        <taxon>Caulobacterales</taxon>
        <taxon>Caulobacteraceae</taxon>
        <taxon>Asticcacaulis</taxon>
    </lineage>
</organism>
<proteinExistence type="predicted"/>
<dbReference type="AlphaFoldDB" id="A0A918UVC0"/>
<evidence type="ECO:0000313" key="1">
    <source>
        <dbReference type="EMBL" id="GGZ36956.1"/>
    </source>
</evidence>
<dbReference type="EMBL" id="BMZB01000003">
    <property type="protein sequence ID" value="GGZ36956.1"/>
    <property type="molecule type" value="Genomic_DNA"/>
</dbReference>
<gene>
    <name evidence="1" type="ORF">GCM10011273_24120</name>
</gene>
<sequence>MLKRTAAAAAEMAAKGRYALRTWGKHFDQIGAVFVDFSAHRFVRKSERHKYAIGGDAVALKPYMGNR</sequence>
<protein>
    <submittedName>
        <fullName evidence="1">Uncharacterized protein</fullName>
    </submittedName>
</protein>
<comment type="caution">
    <text evidence="1">The sequence shown here is derived from an EMBL/GenBank/DDBJ whole genome shotgun (WGS) entry which is preliminary data.</text>
</comment>